<reference evidence="1 2" key="1">
    <citation type="journal article" date="2022" name="bioRxiv">
        <title>Genomics of Preaxostyla Flagellates Illuminates Evolutionary Transitions and the Path Towards Mitochondrial Loss.</title>
        <authorList>
            <person name="Novak L.V.F."/>
            <person name="Treitli S.C."/>
            <person name="Pyrih J."/>
            <person name="Halakuc P."/>
            <person name="Pipaliya S.V."/>
            <person name="Vacek V."/>
            <person name="Brzon O."/>
            <person name="Soukal P."/>
            <person name="Eme L."/>
            <person name="Dacks J.B."/>
            <person name="Karnkowska A."/>
            <person name="Elias M."/>
            <person name="Hampl V."/>
        </authorList>
    </citation>
    <scope>NUCLEOTIDE SEQUENCE [LARGE SCALE GENOMIC DNA]</scope>
    <source>
        <strain evidence="1">NAU3</strain>
        <tissue evidence="1">Gut</tissue>
    </source>
</reference>
<accession>A0ABQ9XDQ3</accession>
<sequence>MSDQTSISCESPFPWVTDGNEYVVNQLALSKMIRASSGSSWIKQCANGNETIYWTRLMEWFVEAVIGIEAFRKEHPSAPPLTFEDIRMDTSATILITPPSSPQNRSRSGSLSTDLKMLCTCFQYLCRTLTDQNRLILPLNPEQKEIVFSRIMVALVEHFVASGDLILPNSSPQDHSQYFSEWFHLLGRSDDRSQDPFLIHNLSTLFALSVLQSSPQNVFIPAKHSFLCGDEVESSEQLFDAVKKIKETHSIDIAWNAYYDWAEWEMMLWELKTDTSFLQSRCLRSTLLSLQTKHQLIANTHQTKENKENVLLPSEIRPSNPHLPFDPDVSSNWMEMMSSQYFSISTQTALPSHPTSSSSRLLPSVQSVDQPELTKHRSQHLLSEYLMFRADSVVHRSRQILSAIHLLLTRPPPPPFPWDVRPSVRSERHNDALFKPSPRFVDNKEKFDTSLFFEADDVKLVTSLRRCRAVVEETHSAECIVDVVAFRTLLIAGLHSTNLAVQFECYSLFFLLSSFLHIVDDPRGREFQNLHSAFRDGTLFEQLALLRLWNSWLNHLNTRGQKMRESDFDFSGFLAADLSDTSIFDEACLFVWLVLRSNAISMSRSRRLDFVLKFERRHRMMSRLSGDPNRFSEHERPKHFLSPFAALLGSFLSVYRGCRFPSSLTDMLARSCQIHHHMSPPNVNPAFFLNHTSIAPKYRHSFYPMDLIFERCLRSDPDAFFRSSPDVSECTSRLFLDAPSVGLHSLLLRGVRLNLDLPALRRLLSMFFVEVNRDFTFSQVYVLFGFCPVPRLLDTLLASPHLVRADGGTWNGFLTVFSNISAYAALFGACSSLAAVFKMLIPFDSNPNEIELDLLRKSADEIVMLHWLNIPARFDSPLICHLPSLANAQRGVLQTLSSYSGIPSLAATFTLQYLSDIMSRLDFQDVALHRAITSLSLSVRVVSSDARHSSLSKFALFVVRYNALISSHPTIVSAAVETILRFVSVLSDADCVELVKQGALDRIVFAVSNSSFLDDYEKGVAVVGMLLAAIRRDDQKQKILQVDFTPLF</sequence>
<comment type="caution">
    <text evidence="1">The sequence shown here is derived from an EMBL/GenBank/DDBJ whole genome shotgun (WGS) entry which is preliminary data.</text>
</comment>
<proteinExistence type="predicted"/>
<name>A0ABQ9XDQ3_9EUKA</name>
<organism evidence="1 2">
    <name type="scientific">Blattamonas nauphoetae</name>
    <dbReference type="NCBI Taxonomy" id="2049346"/>
    <lineage>
        <taxon>Eukaryota</taxon>
        <taxon>Metamonada</taxon>
        <taxon>Preaxostyla</taxon>
        <taxon>Oxymonadida</taxon>
        <taxon>Blattamonas</taxon>
    </lineage>
</organism>
<dbReference type="EMBL" id="JARBJD010000132">
    <property type="protein sequence ID" value="KAK2950618.1"/>
    <property type="molecule type" value="Genomic_DNA"/>
</dbReference>
<keyword evidence="2" id="KW-1185">Reference proteome</keyword>
<evidence type="ECO:0000313" key="1">
    <source>
        <dbReference type="EMBL" id="KAK2950618.1"/>
    </source>
</evidence>
<gene>
    <name evidence="1" type="ORF">BLNAU_14424</name>
</gene>
<evidence type="ECO:0000313" key="2">
    <source>
        <dbReference type="Proteomes" id="UP001281761"/>
    </source>
</evidence>
<dbReference type="Proteomes" id="UP001281761">
    <property type="component" value="Unassembled WGS sequence"/>
</dbReference>
<protein>
    <submittedName>
        <fullName evidence="1">Uncharacterized protein</fullName>
    </submittedName>
</protein>